<evidence type="ECO:0000256" key="1">
    <source>
        <dbReference type="SAM" id="MobiDB-lite"/>
    </source>
</evidence>
<feature type="region of interest" description="Disordered" evidence="1">
    <location>
        <begin position="184"/>
        <end position="209"/>
    </location>
</feature>
<evidence type="ECO:0000313" key="3">
    <source>
        <dbReference type="Proteomes" id="UP001295423"/>
    </source>
</evidence>
<organism evidence="2 3">
    <name type="scientific">Cylindrotheca closterium</name>
    <dbReference type="NCBI Taxonomy" id="2856"/>
    <lineage>
        <taxon>Eukaryota</taxon>
        <taxon>Sar</taxon>
        <taxon>Stramenopiles</taxon>
        <taxon>Ochrophyta</taxon>
        <taxon>Bacillariophyta</taxon>
        <taxon>Bacillariophyceae</taxon>
        <taxon>Bacillariophycidae</taxon>
        <taxon>Bacillariales</taxon>
        <taxon>Bacillariaceae</taxon>
        <taxon>Cylindrotheca</taxon>
    </lineage>
</organism>
<reference evidence="2" key="1">
    <citation type="submission" date="2023-08" db="EMBL/GenBank/DDBJ databases">
        <authorList>
            <person name="Audoor S."/>
            <person name="Bilcke G."/>
        </authorList>
    </citation>
    <scope>NUCLEOTIDE SEQUENCE</scope>
</reference>
<proteinExistence type="predicted"/>
<sequence>MATASELEESTPPKTQSTTKKIAEVLISIAPPCSNKDEALAAYVSTTGYQDAFHSVSLRDTSKGIYHLVPVEAFLYPTTHLTEKDGSVILHSDTTVHDRLNDEEYAMTDNEIRKVILRLAGRITPDDFADEMIEKARRAGDTVKYFRKRRMSINKDLIVAMEEVALEAIGEVLVQMQLQFDKTKESEEELPYDEQTKREEPQLLPGPTNATSAELLSARALIKTPVVSLFVPQCIFRGGGLDKAQEILSKLLEKELSSVPLAWENMNSRPSEYADILEAAEKAKRPVKFIAWGSQWMPRVDRKDLLKRNIQRFRQTGRYIPAGAIGGSLDRIESLRENAEEVAKFLAKGDEDWEKYMDAAFARLAGFKMQSDGTVVKVADCRTLLPPFHRHKRSRQFRGKREHSGSD</sequence>
<evidence type="ECO:0000313" key="2">
    <source>
        <dbReference type="EMBL" id="CAJ1953499.1"/>
    </source>
</evidence>
<dbReference type="EMBL" id="CAKOGP040001825">
    <property type="protein sequence ID" value="CAJ1953499.1"/>
    <property type="molecule type" value="Genomic_DNA"/>
</dbReference>
<keyword evidence="3" id="KW-1185">Reference proteome</keyword>
<comment type="caution">
    <text evidence="2">The sequence shown here is derived from an EMBL/GenBank/DDBJ whole genome shotgun (WGS) entry which is preliminary data.</text>
</comment>
<name>A0AAD2FTU2_9STRA</name>
<dbReference type="AlphaFoldDB" id="A0AAD2FTU2"/>
<accession>A0AAD2FTU2</accession>
<dbReference type="Proteomes" id="UP001295423">
    <property type="component" value="Unassembled WGS sequence"/>
</dbReference>
<protein>
    <submittedName>
        <fullName evidence="2">Uncharacterized protein</fullName>
    </submittedName>
</protein>
<gene>
    <name evidence="2" type="ORF">CYCCA115_LOCUS14099</name>
</gene>